<feature type="transmembrane region" description="Helical" evidence="7">
    <location>
        <begin position="361"/>
        <end position="380"/>
    </location>
</feature>
<evidence type="ECO:0000313" key="9">
    <source>
        <dbReference type="EMBL" id="KNC80377.1"/>
    </source>
</evidence>
<dbReference type="eggNOG" id="KOG1303">
    <property type="taxonomic scope" value="Eukaryota"/>
</dbReference>
<evidence type="ECO:0000256" key="7">
    <source>
        <dbReference type="SAM" id="Phobius"/>
    </source>
</evidence>
<dbReference type="AlphaFoldDB" id="A0A0L0FU71"/>
<keyword evidence="6 7" id="KW-0472">Membrane</keyword>
<evidence type="ECO:0000256" key="5">
    <source>
        <dbReference type="ARBA" id="ARBA00022989"/>
    </source>
</evidence>
<feature type="transmembrane region" description="Helical" evidence="7">
    <location>
        <begin position="319"/>
        <end position="340"/>
    </location>
</feature>
<dbReference type="PANTHER" id="PTHR22950:SF692">
    <property type="entry name" value="TRANSMEMBRANE AMINO ACID TRANSPORTER FAMILY PROTEIN"/>
    <property type="match status" value="1"/>
</dbReference>
<protein>
    <recommendedName>
        <fullName evidence="8">Amino acid transporter transmembrane domain-containing protein</fullName>
    </recommendedName>
</protein>
<keyword evidence="5 7" id="KW-1133">Transmembrane helix</keyword>
<dbReference type="GeneID" id="25907767"/>
<organism evidence="9 10">
    <name type="scientific">Sphaeroforma arctica JP610</name>
    <dbReference type="NCBI Taxonomy" id="667725"/>
    <lineage>
        <taxon>Eukaryota</taxon>
        <taxon>Ichthyosporea</taxon>
        <taxon>Ichthyophonida</taxon>
        <taxon>Sphaeroforma</taxon>
    </lineage>
</organism>
<keyword evidence="4" id="KW-0029">Amino-acid transport</keyword>
<evidence type="ECO:0000256" key="2">
    <source>
        <dbReference type="ARBA" id="ARBA00022448"/>
    </source>
</evidence>
<dbReference type="GO" id="GO:0015179">
    <property type="term" value="F:L-amino acid transmembrane transporter activity"/>
    <property type="evidence" value="ECO:0007669"/>
    <property type="project" value="TreeGrafter"/>
</dbReference>
<dbReference type="GO" id="GO:0005774">
    <property type="term" value="C:vacuolar membrane"/>
    <property type="evidence" value="ECO:0007669"/>
    <property type="project" value="TreeGrafter"/>
</dbReference>
<evidence type="ECO:0000259" key="8">
    <source>
        <dbReference type="Pfam" id="PF01490"/>
    </source>
</evidence>
<evidence type="ECO:0000256" key="3">
    <source>
        <dbReference type="ARBA" id="ARBA00022692"/>
    </source>
</evidence>
<dbReference type="InterPro" id="IPR013057">
    <property type="entry name" value="AA_transpt_TM"/>
</dbReference>
<name>A0A0L0FU71_9EUKA</name>
<evidence type="ECO:0000313" key="10">
    <source>
        <dbReference type="Proteomes" id="UP000054560"/>
    </source>
</evidence>
<evidence type="ECO:0000256" key="6">
    <source>
        <dbReference type="ARBA" id="ARBA00023136"/>
    </source>
</evidence>
<reference evidence="9 10" key="1">
    <citation type="submission" date="2011-02" db="EMBL/GenBank/DDBJ databases">
        <title>The Genome Sequence of Sphaeroforma arctica JP610.</title>
        <authorList>
            <consortium name="The Broad Institute Genome Sequencing Platform"/>
            <person name="Russ C."/>
            <person name="Cuomo C."/>
            <person name="Young S.K."/>
            <person name="Zeng Q."/>
            <person name="Gargeya S."/>
            <person name="Alvarado L."/>
            <person name="Berlin A."/>
            <person name="Chapman S.B."/>
            <person name="Chen Z."/>
            <person name="Freedman E."/>
            <person name="Gellesch M."/>
            <person name="Goldberg J."/>
            <person name="Griggs A."/>
            <person name="Gujja S."/>
            <person name="Heilman E."/>
            <person name="Heiman D."/>
            <person name="Howarth C."/>
            <person name="Mehta T."/>
            <person name="Neiman D."/>
            <person name="Pearson M."/>
            <person name="Roberts A."/>
            <person name="Saif S."/>
            <person name="Shea T."/>
            <person name="Shenoy N."/>
            <person name="Sisk P."/>
            <person name="Stolte C."/>
            <person name="Sykes S."/>
            <person name="White J."/>
            <person name="Yandava C."/>
            <person name="Burger G."/>
            <person name="Gray M.W."/>
            <person name="Holland P.W.H."/>
            <person name="King N."/>
            <person name="Lang F.B.F."/>
            <person name="Roger A.J."/>
            <person name="Ruiz-Trillo I."/>
            <person name="Haas B."/>
            <person name="Nusbaum C."/>
            <person name="Birren B."/>
        </authorList>
    </citation>
    <scope>NUCLEOTIDE SEQUENCE [LARGE SCALE GENOMIC DNA]</scope>
    <source>
        <strain evidence="9 10">JP610</strain>
    </source>
</reference>
<keyword evidence="2" id="KW-0813">Transport</keyword>
<keyword evidence="3 7" id="KW-0812">Transmembrane</keyword>
<feature type="transmembrane region" description="Helical" evidence="7">
    <location>
        <begin position="137"/>
        <end position="158"/>
    </location>
</feature>
<dbReference type="RefSeq" id="XP_014154279.1">
    <property type="nucleotide sequence ID" value="XM_014298804.1"/>
</dbReference>
<feature type="transmembrane region" description="Helical" evidence="7">
    <location>
        <begin position="386"/>
        <end position="405"/>
    </location>
</feature>
<feature type="transmembrane region" description="Helical" evidence="7">
    <location>
        <begin position="170"/>
        <end position="186"/>
    </location>
</feature>
<comment type="subcellular location">
    <subcellularLocation>
        <location evidence="1">Membrane</location>
        <topology evidence="1">Multi-pass membrane protein</topology>
    </subcellularLocation>
</comment>
<feature type="transmembrane region" description="Helical" evidence="7">
    <location>
        <begin position="274"/>
        <end position="299"/>
    </location>
</feature>
<evidence type="ECO:0000256" key="1">
    <source>
        <dbReference type="ARBA" id="ARBA00004141"/>
    </source>
</evidence>
<dbReference type="Pfam" id="PF01490">
    <property type="entry name" value="Aa_trans"/>
    <property type="match status" value="1"/>
</dbReference>
<dbReference type="Proteomes" id="UP000054560">
    <property type="component" value="Unassembled WGS sequence"/>
</dbReference>
<accession>A0A0L0FU71</accession>
<keyword evidence="10" id="KW-1185">Reference proteome</keyword>
<sequence length="496" mass="53528">MVGVQDIAMGDTNTVVANHKKGESSVVSVGNIYTASEDASSDIAKGEGQASFVKTVINIVTVTIGVGMMSMPLAFAQSGWLFAITCVFLAGTTSMYTGHLLGVCLEEANEEPGCFVKSYTELGFAALKTPGEWLAGFGIYGTCLGTSVVFIILAENMFGIIFGPDALDKKLWALVFVGLLFPFTSIKTLNHVAVISFAGALASVMVFLVVVIEDITEATIGGTIGLKTDTILFETENPMQLATAATTIVFSFAAHIVFPESYLQMSVRSTFSKAVVYAFSFALFIYLTISCVSYGVYGADILNGDNILDVLPNNWATKMMAAFLLVHLVTAFLVILNPVYRAIELAWGIDDKPYSLVWMMTLRILIIGCSYFVAVAIPFFSSVMSLLGATTITVSTFTCPCLFYLKLFWPKKRNADPALSVPQMTLEEYSNDAQKYNPASQSSASMQPSVQRRTATPTEIVICLSIIAVTTFIGALSTYQSIKNIVDNAANEKFFG</sequence>
<dbReference type="STRING" id="667725.A0A0L0FU71"/>
<dbReference type="PANTHER" id="PTHR22950">
    <property type="entry name" value="AMINO ACID TRANSPORTER"/>
    <property type="match status" value="1"/>
</dbReference>
<gene>
    <name evidence="9" type="ORF">SARC_07263</name>
</gene>
<evidence type="ECO:0000256" key="4">
    <source>
        <dbReference type="ARBA" id="ARBA00022970"/>
    </source>
</evidence>
<dbReference type="EMBL" id="KQ242161">
    <property type="protein sequence ID" value="KNC80377.1"/>
    <property type="molecule type" value="Genomic_DNA"/>
</dbReference>
<dbReference type="OrthoDB" id="655540at2759"/>
<feature type="transmembrane region" description="Helical" evidence="7">
    <location>
        <begin position="460"/>
        <end position="479"/>
    </location>
</feature>
<proteinExistence type="predicted"/>
<feature type="domain" description="Amino acid transporter transmembrane" evidence="8">
    <location>
        <begin position="49"/>
        <end position="415"/>
    </location>
</feature>